<comment type="caution">
    <text evidence="2">The sequence shown here is derived from an EMBL/GenBank/DDBJ whole genome shotgun (WGS) entry which is preliminary data.</text>
</comment>
<feature type="region of interest" description="Disordered" evidence="1">
    <location>
        <begin position="1"/>
        <end position="33"/>
    </location>
</feature>
<evidence type="ECO:0000313" key="3">
    <source>
        <dbReference type="Proteomes" id="UP000623129"/>
    </source>
</evidence>
<feature type="compositionally biased region" description="Basic residues" evidence="1">
    <location>
        <begin position="299"/>
        <end position="314"/>
    </location>
</feature>
<feature type="region of interest" description="Disordered" evidence="1">
    <location>
        <begin position="285"/>
        <end position="323"/>
    </location>
</feature>
<sequence length="323" mass="36105">MDVQGKGESPVPSLPATSPSTTEFNSYSTVSTNDSYSPVHILNLPKSTNRINLPSSLHMNRGYDVPDPNRIPKSIFSGTNSKSAQMEWSVTSNESLFSIHVAKSSDLSNAFTNNPESLQTELPKETIEGLKEGIGGPLMEAEREQEEGDFKEKLKLNVKLSSNSNLNFNLSALTTPCESPGSGMSGRNSETSTLSHNSFAFPVLTKDMKNKSVRNDFMHQLIMKDKSLRETPLPETPLSRTPVCGGRHLDCHGRSGETPVFVQNKDFEFILVWWKAFSDKTHFVQKQRKDGRRNEKQNKVKKSSKVLKQRKVPKNQKAYLSKQ</sequence>
<dbReference type="PANTHER" id="PTHR33673:SF36">
    <property type="entry name" value="MYB-LIKE PROTEIN Q"/>
    <property type="match status" value="1"/>
</dbReference>
<dbReference type="EMBL" id="SWLB01000001">
    <property type="protein sequence ID" value="KAF3341547.1"/>
    <property type="molecule type" value="Genomic_DNA"/>
</dbReference>
<dbReference type="PANTHER" id="PTHR33673">
    <property type="entry name" value="SUPPRESSOR SRP40-LIKE PROTEIN"/>
    <property type="match status" value="1"/>
</dbReference>
<dbReference type="Proteomes" id="UP000623129">
    <property type="component" value="Unassembled WGS sequence"/>
</dbReference>
<gene>
    <name evidence="2" type="ORF">FCM35_KLT00185</name>
</gene>
<protein>
    <submittedName>
        <fullName evidence="2">Uncharacterized protein</fullName>
    </submittedName>
</protein>
<reference evidence="2" key="1">
    <citation type="submission" date="2020-01" db="EMBL/GenBank/DDBJ databases">
        <title>Genome sequence of Kobresia littledalei, the first chromosome-level genome in the family Cyperaceae.</title>
        <authorList>
            <person name="Qu G."/>
        </authorList>
    </citation>
    <scope>NUCLEOTIDE SEQUENCE</scope>
    <source>
        <strain evidence="2">C.B.Clarke</strain>
        <tissue evidence="2">Leaf</tissue>
    </source>
</reference>
<dbReference type="OrthoDB" id="676141at2759"/>
<dbReference type="AlphaFoldDB" id="A0A833VI48"/>
<organism evidence="2 3">
    <name type="scientific">Carex littledalei</name>
    <dbReference type="NCBI Taxonomy" id="544730"/>
    <lineage>
        <taxon>Eukaryota</taxon>
        <taxon>Viridiplantae</taxon>
        <taxon>Streptophyta</taxon>
        <taxon>Embryophyta</taxon>
        <taxon>Tracheophyta</taxon>
        <taxon>Spermatophyta</taxon>
        <taxon>Magnoliopsida</taxon>
        <taxon>Liliopsida</taxon>
        <taxon>Poales</taxon>
        <taxon>Cyperaceae</taxon>
        <taxon>Cyperoideae</taxon>
        <taxon>Cariceae</taxon>
        <taxon>Carex</taxon>
        <taxon>Carex subgen. Euthyceras</taxon>
    </lineage>
</organism>
<proteinExistence type="predicted"/>
<evidence type="ECO:0000256" key="1">
    <source>
        <dbReference type="SAM" id="MobiDB-lite"/>
    </source>
</evidence>
<accession>A0A833VI48</accession>
<keyword evidence="3" id="KW-1185">Reference proteome</keyword>
<feature type="compositionally biased region" description="Polar residues" evidence="1">
    <location>
        <begin position="15"/>
        <end position="33"/>
    </location>
</feature>
<name>A0A833VI48_9POAL</name>
<evidence type="ECO:0000313" key="2">
    <source>
        <dbReference type="EMBL" id="KAF3341547.1"/>
    </source>
</evidence>